<evidence type="ECO:0000313" key="3">
    <source>
        <dbReference type="EMBL" id="SDL56895.1"/>
    </source>
</evidence>
<protein>
    <submittedName>
        <fullName evidence="3">Uncharacterized conserved protein YkwD, contains CAP (CSP/antigen 5/PR1) domain</fullName>
    </submittedName>
</protein>
<feature type="domain" description="SCP" evidence="2">
    <location>
        <begin position="325"/>
        <end position="452"/>
    </location>
</feature>
<keyword evidence="1" id="KW-0732">Signal</keyword>
<dbReference type="PANTHER" id="PTHR31157">
    <property type="entry name" value="SCP DOMAIN-CONTAINING PROTEIN"/>
    <property type="match status" value="1"/>
</dbReference>
<gene>
    <name evidence="3" type="ORF">SAMN04488242_2017</name>
</gene>
<dbReference type="RefSeq" id="WP_093251607.1">
    <property type="nucleotide sequence ID" value="NZ_FNGP01000003.1"/>
</dbReference>
<dbReference type="SUPFAM" id="SSF55797">
    <property type="entry name" value="PR-1-like"/>
    <property type="match status" value="1"/>
</dbReference>
<dbReference type="InterPro" id="IPR014044">
    <property type="entry name" value="CAP_dom"/>
</dbReference>
<dbReference type="Gene3D" id="3.40.33.10">
    <property type="entry name" value="CAP"/>
    <property type="match status" value="1"/>
</dbReference>
<evidence type="ECO:0000259" key="2">
    <source>
        <dbReference type="Pfam" id="PF00188"/>
    </source>
</evidence>
<organism evidence="3 4">
    <name type="scientific">Tessaracoccus oleiagri</name>
    <dbReference type="NCBI Taxonomy" id="686624"/>
    <lineage>
        <taxon>Bacteria</taxon>
        <taxon>Bacillati</taxon>
        <taxon>Actinomycetota</taxon>
        <taxon>Actinomycetes</taxon>
        <taxon>Propionibacteriales</taxon>
        <taxon>Propionibacteriaceae</taxon>
        <taxon>Tessaracoccus</taxon>
    </lineage>
</organism>
<keyword evidence="4" id="KW-1185">Reference proteome</keyword>
<sequence length="456" mass="48143">MQLRNFLAPLVALIVLVGLTPPALAAPSVSADSAGTKPVGYSTYVWGNVSDSPNRDVWTEVKLGGSWARSQSSRTNGSGNYTLELTYGFTTPGQYQFRVGAATSAGTVYSKEFTLARTSFTVSSAGSKPVGQTTYTWATLPSAAGRSVWTEVQLSGGWGRSQVRTANSSGYFSIPLTYGADTPGTYTFRVGASTPRGVVYSKPFALQRTGGSYRVDAYSAGTKEINQTTYTWGTVHGYAGGRVSTQVLIGGHWSTSQVTKSNGSGGFTLPLTYGANTPGKYTFRVAASTPTGTVYSNQFTLTRTAPATAAPAPSPTPDGVGSDLLTAVNRARAAGATCGTTKMAPARALSWDALLAKAAQRHSTDMATKDFMSHTGSDGSSMSSRVSDTGYDWRTVGENVAAGHRSVTAVMEAWMKSEGHCRNIMNPNFTEFAAAMVSNDNSTYGMYWTQTFAAPR</sequence>
<evidence type="ECO:0000313" key="4">
    <source>
        <dbReference type="Proteomes" id="UP000199475"/>
    </source>
</evidence>
<dbReference type="Proteomes" id="UP000199475">
    <property type="component" value="Unassembled WGS sequence"/>
</dbReference>
<reference evidence="3 4" key="1">
    <citation type="submission" date="2016-10" db="EMBL/GenBank/DDBJ databases">
        <authorList>
            <person name="de Groot N.N."/>
        </authorList>
    </citation>
    <scope>NUCLEOTIDE SEQUENCE [LARGE SCALE GENOMIC DNA]</scope>
    <source>
        <strain evidence="3 4">CGMCC 1.9159</strain>
    </source>
</reference>
<dbReference type="CDD" id="cd05379">
    <property type="entry name" value="CAP_bacterial"/>
    <property type="match status" value="1"/>
</dbReference>
<name>A0A1G9L5N6_9ACTN</name>
<evidence type="ECO:0000256" key="1">
    <source>
        <dbReference type="SAM" id="SignalP"/>
    </source>
</evidence>
<dbReference type="EMBL" id="FNGP01000003">
    <property type="protein sequence ID" value="SDL56895.1"/>
    <property type="molecule type" value="Genomic_DNA"/>
</dbReference>
<feature type="chain" id="PRO_5011540873" evidence="1">
    <location>
        <begin position="26"/>
        <end position="456"/>
    </location>
</feature>
<dbReference type="AlphaFoldDB" id="A0A1G9L5N6"/>
<dbReference type="OrthoDB" id="8887048at2"/>
<feature type="signal peptide" evidence="1">
    <location>
        <begin position="1"/>
        <end position="25"/>
    </location>
</feature>
<dbReference type="Pfam" id="PF00188">
    <property type="entry name" value="CAP"/>
    <property type="match status" value="1"/>
</dbReference>
<dbReference type="STRING" id="686624.SAMN04488242_2017"/>
<dbReference type="InterPro" id="IPR035940">
    <property type="entry name" value="CAP_sf"/>
</dbReference>
<dbReference type="PANTHER" id="PTHR31157:SF1">
    <property type="entry name" value="SCP DOMAIN-CONTAINING PROTEIN"/>
    <property type="match status" value="1"/>
</dbReference>
<accession>A0A1G9L5N6</accession>
<proteinExistence type="predicted"/>